<feature type="chain" id="PRO_5033694394" evidence="2">
    <location>
        <begin position="25"/>
        <end position="233"/>
    </location>
</feature>
<name>C1LF02_SCHJA</name>
<feature type="region of interest" description="Disordered" evidence="1">
    <location>
        <begin position="103"/>
        <end position="147"/>
    </location>
</feature>
<keyword evidence="5" id="KW-1185">Reference proteome</keyword>
<feature type="compositionally biased region" description="Polar residues" evidence="1">
    <location>
        <begin position="103"/>
        <end position="118"/>
    </location>
</feature>
<feature type="region of interest" description="Disordered" evidence="1">
    <location>
        <begin position="180"/>
        <end position="233"/>
    </location>
</feature>
<reference evidence="4 5" key="3">
    <citation type="submission" date="2019-03" db="EMBL/GenBank/DDBJ databases">
        <title>An improved genome assembly of the fluke Schistosoma japonicum.</title>
        <authorList>
            <person name="Hu W."/>
            <person name="Luo F."/>
            <person name="Yin M."/>
            <person name="Mo X."/>
            <person name="Sun C."/>
            <person name="Wu Q."/>
            <person name="Zhu B."/>
            <person name="Xiang M."/>
            <person name="Wang J."/>
            <person name="Wang Y."/>
            <person name="Zhang T."/>
            <person name="Xu B."/>
            <person name="Zheng H."/>
            <person name="Feng Z."/>
        </authorList>
    </citation>
    <scope>NUCLEOTIDE SEQUENCE [LARGE SCALE GENOMIC DNA]</scope>
    <source>
        <strain evidence="4">HuSjv2</strain>
        <tissue evidence="4">Worms</tissue>
    </source>
</reference>
<dbReference type="AlphaFoldDB" id="C1LF02"/>
<accession>C1LF02</accession>
<dbReference type="Proteomes" id="UP000311919">
    <property type="component" value="Unassembled WGS sequence"/>
</dbReference>
<dbReference type="EMBL" id="FN317549">
    <property type="protein sequence ID" value="CAX73280.1"/>
    <property type="molecule type" value="mRNA"/>
</dbReference>
<evidence type="ECO:0000313" key="3">
    <source>
        <dbReference type="EMBL" id="CAX73280.1"/>
    </source>
</evidence>
<dbReference type="EMBL" id="SKCS01000078">
    <property type="protein sequence ID" value="TNN18297.1"/>
    <property type="molecule type" value="Genomic_DNA"/>
</dbReference>
<gene>
    <name evidence="3" type="primary">VASP</name>
    <name evidence="4" type="ORF">EWB00_010332</name>
</gene>
<evidence type="ECO:0000313" key="4">
    <source>
        <dbReference type="EMBL" id="TNN18297.1"/>
    </source>
</evidence>
<feature type="compositionally biased region" description="Low complexity" evidence="1">
    <location>
        <begin position="196"/>
        <end position="221"/>
    </location>
</feature>
<proteinExistence type="evidence at transcript level"/>
<evidence type="ECO:0000313" key="5">
    <source>
        <dbReference type="Proteomes" id="UP000311919"/>
    </source>
</evidence>
<evidence type="ECO:0000256" key="1">
    <source>
        <dbReference type="SAM" id="MobiDB-lite"/>
    </source>
</evidence>
<reference evidence="3" key="2">
    <citation type="submission" date="2009-03" db="EMBL/GenBank/DDBJ databases">
        <authorList>
            <person name="Gang L."/>
        </authorList>
    </citation>
    <scope>NUCLEOTIDE SEQUENCE</scope>
    <source>
        <strain evidence="3">Anhui</strain>
    </source>
</reference>
<evidence type="ECO:0000256" key="2">
    <source>
        <dbReference type="SAM" id="SignalP"/>
    </source>
</evidence>
<feature type="compositionally biased region" description="Polar residues" evidence="1">
    <location>
        <begin position="180"/>
        <end position="195"/>
    </location>
</feature>
<keyword evidence="2" id="KW-0732">Signal</keyword>
<organism evidence="3">
    <name type="scientific">Schistosoma japonicum</name>
    <name type="common">Blood fluke</name>
    <dbReference type="NCBI Taxonomy" id="6182"/>
    <lineage>
        <taxon>Eukaryota</taxon>
        <taxon>Metazoa</taxon>
        <taxon>Spiralia</taxon>
        <taxon>Lophotrochozoa</taxon>
        <taxon>Platyhelminthes</taxon>
        <taxon>Trematoda</taxon>
        <taxon>Digenea</taxon>
        <taxon>Strigeidida</taxon>
        <taxon>Schistosomatoidea</taxon>
        <taxon>Schistosomatidae</taxon>
        <taxon>Schistosoma</taxon>
    </lineage>
</organism>
<sequence length="233" mass="26421">MNLPVKLILLQLMVLIYSVSYINCWHLSNNAAVEYTYNQYSWFNYIVQLFNMILYSNLNILYQQPGQICPGSGTSDGIQYPGSVSYQYQYQAQQQIPGQTQYFNHSQSSTYPTSVYEQNQDDKLQHPTGLQESGTEQSNQSPSVSDLQMTTELKLGEDYDSSLINAPQGVSHIQSTTDTSLFNEQQQKSSDQPQVTTDQPNDFQQQQQQQVSTTSSQPNQSDSDIDYSLINLT</sequence>
<reference evidence="3" key="1">
    <citation type="journal article" date="2009" name="Nature">
        <title>The Schistosoma japonicum genome reveals features of host-parasite interplay.</title>
        <authorList>
            <person name="Liu F."/>
            <person name="Zhou Y."/>
            <person name="Wang Z.Q."/>
            <person name="Lu G."/>
            <person name="Zheng H."/>
            <person name="Brindley P.J."/>
            <person name="McManus D.P."/>
            <person name="Blair D."/>
            <person name="Zhang Q.H."/>
            <person name="Zhong Y."/>
            <person name="Wang S."/>
            <person name="Han Z.G."/>
            <person name="Chen Z."/>
        </authorList>
    </citation>
    <scope>NUCLEOTIDE SEQUENCE</scope>
    <source>
        <strain evidence="3">Anhui</strain>
    </source>
</reference>
<feature type="signal peptide" evidence="2">
    <location>
        <begin position="1"/>
        <end position="24"/>
    </location>
</feature>
<feature type="compositionally biased region" description="Polar residues" evidence="1">
    <location>
        <begin position="128"/>
        <end position="147"/>
    </location>
</feature>
<protein>
    <submittedName>
        <fullName evidence="3">Vasodilator-stimulated phosphoprotein</fullName>
    </submittedName>
</protein>